<evidence type="ECO:0000256" key="1">
    <source>
        <dbReference type="ARBA" id="ARBA00022741"/>
    </source>
</evidence>
<dbReference type="RefSeq" id="WP_104716192.1">
    <property type="nucleotide sequence ID" value="NZ_PTRA01000011.1"/>
</dbReference>
<dbReference type="SUPFAM" id="SSF46689">
    <property type="entry name" value="Homeodomain-like"/>
    <property type="match status" value="1"/>
</dbReference>
<dbReference type="InterPro" id="IPR009057">
    <property type="entry name" value="Homeodomain-like_sf"/>
</dbReference>
<dbReference type="CDD" id="cd00009">
    <property type="entry name" value="AAA"/>
    <property type="match status" value="1"/>
</dbReference>
<feature type="domain" description="Response regulatory" evidence="7">
    <location>
        <begin position="4"/>
        <end position="119"/>
    </location>
</feature>
<dbReference type="EMBL" id="PTRA01000011">
    <property type="protein sequence ID" value="PQA53038.1"/>
    <property type="molecule type" value="Genomic_DNA"/>
</dbReference>
<dbReference type="InterPro" id="IPR011006">
    <property type="entry name" value="CheY-like_superfamily"/>
</dbReference>
<evidence type="ECO:0000256" key="2">
    <source>
        <dbReference type="ARBA" id="ARBA00022840"/>
    </source>
</evidence>
<dbReference type="InterPro" id="IPR025944">
    <property type="entry name" value="Sigma_54_int_dom_CS"/>
</dbReference>
<reference evidence="9" key="1">
    <citation type="submission" date="2018-02" db="EMBL/GenBank/DDBJ databases">
        <title>Genome sequencing of Solimonas sp. HR-BB.</title>
        <authorList>
            <person name="Lee Y."/>
            <person name="Jeon C.O."/>
        </authorList>
    </citation>
    <scope>NUCLEOTIDE SEQUENCE [LARGE SCALE GENOMIC DNA]</scope>
    <source>
        <strain evidence="9">HR-U</strain>
    </source>
</reference>
<dbReference type="PROSITE" id="PS00688">
    <property type="entry name" value="SIGMA54_INTERACT_3"/>
    <property type="match status" value="1"/>
</dbReference>
<name>A0A2S7IER6_9BACT</name>
<dbReference type="PROSITE" id="PS50045">
    <property type="entry name" value="SIGMA54_INTERACT_4"/>
    <property type="match status" value="1"/>
</dbReference>
<accession>A0A2S7IER6</accession>
<dbReference type="GO" id="GO:0005524">
    <property type="term" value="F:ATP binding"/>
    <property type="evidence" value="ECO:0007669"/>
    <property type="project" value="UniProtKB-KW"/>
</dbReference>
<dbReference type="PROSITE" id="PS00675">
    <property type="entry name" value="SIGMA54_INTERACT_1"/>
    <property type="match status" value="1"/>
</dbReference>
<protein>
    <submittedName>
        <fullName evidence="8">Sigma-54-dependent Fis family transcriptional regulator</fullName>
    </submittedName>
</protein>
<keyword evidence="9" id="KW-1185">Reference proteome</keyword>
<keyword evidence="4" id="KW-0804">Transcription</keyword>
<dbReference type="InterPro" id="IPR058031">
    <property type="entry name" value="AAA_lid_NorR"/>
</dbReference>
<dbReference type="SMART" id="SM00448">
    <property type="entry name" value="REC"/>
    <property type="match status" value="1"/>
</dbReference>
<dbReference type="OrthoDB" id="9782110at2"/>
<evidence type="ECO:0000256" key="5">
    <source>
        <dbReference type="PROSITE-ProRule" id="PRU00169"/>
    </source>
</evidence>
<dbReference type="InterPro" id="IPR025662">
    <property type="entry name" value="Sigma_54_int_dom_ATP-bd_1"/>
</dbReference>
<dbReference type="GO" id="GO:0043565">
    <property type="term" value="F:sequence-specific DNA binding"/>
    <property type="evidence" value="ECO:0007669"/>
    <property type="project" value="InterPro"/>
</dbReference>
<dbReference type="InterPro" id="IPR003593">
    <property type="entry name" value="AAA+_ATPase"/>
</dbReference>
<dbReference type="GO" id="GO:0000160">
    <property type="term" value="P:phosphorelay signal transduction system"/>
    <property type="evidence" value="ECO:0007669"/>
    <property type="project" value="InterPro"/>
</dbReference>
<keyword evidence="3" id="KW-0805">Transcription regulation</keyword>
<dbReference type="SUPFAM" id="SSF52540">
    <property type="entry name" value="P-loop containing nucleoside triphosphate hydrolases"/>
    <property type="match status" value="1"/>
</dbReference>
<dbReference type="Pfam" id="PF00158">
    <property type="entry name" value="Sigma54_activat"/>
    <property type="match status" value="1"/>
</dbReference>
<dbReference type="Gene3D" id="1.10.10.60">
    <property type="entry name" value="Homeodomain-like"/>
    <property type="match status" value="1"/>
</dbReference>
<keyword evidence="2" id="KW-0067">ATP-binding</keyword>
<dbReference type="GO" id="GO:0006355">
    <property type="term" value="P:regulation of DNA-templated transcription"/>
    <property type="evidence" value="ECO:0007669"/>
    <property type="project" value="InterPro"/>
</dbReference>
<dbReference type="InterPro" id="IPR001789">
    <property type="entry name" value="Sig_transdc_resp-reg_receiver"/>
</dbReference>
<dbReference type="SUPFAM" id="SSF52172">
    <property type="entry name" value="CheY-like"/>
    <property type="match status" value="1"/>
</dbReference>
<dbReference type="FunFam" id="3.40.50.300:FF:000006">
    <property type="entry name" value="DNA-binding transcriptional regulator NtrC"/>
    <property type="match status" value="1"/>
</dbReference>
<keyword evidence="1" id="KW-0547">Nucleotide-binding</keyword>
<dbReference type="Pfam" id="PF02954">
    <property type="entry name" value="HTH_8"/>
    <property type="match status" value="1"/>
</dbReference>
<feature type="modified residue" description="4-aspartylphosphate" evidence="5">
    <location>
        <position position="54"/>
    </location>
</feature>
<dbReference type="Pfam" id="PF00072">
    <property type="entry name" value="Response_reg"/>
    <property type="match status" value="1"/>
</dbReference>
<dbReference type="Proteomes" id="UP000239590">
    <property type="component" value="Unassembled WGS sequence"/>
</dbReference>
<dbReference type="PANTHER" id="PTHR32071">
    <property type="entry name" value="TRANSCRIPTIONAL REGULATORY PROTEIN"/>
    <property type="match status" value="1"/>
</dbReference>
<keyword evidence="5" id="KW-0597">Phosphoprotein</keyword>
<evidence type="ECO:0000256" key="3">
    <source>
        <dbReference type="ARBA" id="ARBA00023015"/>
    </source>
</evidence>
<gene>
    <name evidence="8" type="ORF">C5O19_25480</name>
</gene>
<dbReference type="InterPro" id="IPR002078">
    <property type="entry name" value="Sigma_54_int"/>
</dbReference>
<dbReference type="Gene3D" id="3.40.50.2300">
    <property type="match status" value="1"/>
</dbReference>
<comment type="caution">
    <text evidence="8">The sequence shown here is derived from an EMBL/GenBank/DDBJ whole genome shotgun (WGS) entry which is preliminary data.</text>
</comment>
<evidence type="ECO:0000313" key="9">
    <source>
        <dbReference type="Proteomes" id="UP000239590"/>
    </source>
</evidence>
<dbReference type="SMART" id="SM00382">
    <property type="entry name" value="AAA"/>
    <property type="match status" value="1"/>
</dbReference>
<evidence type="ECO:0000259" key="7">
    <source>
        <dbReference type="PROSITE" id="PS50110"/>
    </source>
</evidence>
<dbReference type="PRINTS" id="PR01590">
    <property type="entry name" value="HTHFIS"/>
</dbReference>
<organism evidence="8 9">
    <name type="scientific">Siphonobacter curvatus</name>
    <dbReference type="NCBI Taxonomy" id="2094562"/>
    <lineage>
        <taxon>Bacteria</taxon>
        <taxon>Pseudomonadati</taxon>
        <taxon>Bacteroidota</taxon>
        <taxon>Cytophagia</taxon>
        <taxon>Cytophagales</taxon>
        <taxon>Cytophagaceae</taxon>
        <taxon>Siphonobacter</taxon>
    </lineage>
</organism>
<dbReference type="PROSITE" id="PS50110">
    <property type="entry name" value="RESPONSE_REGULATORY"/>
    <property type="match status" value="1"/>
</dbReference>
<dbReference type="Gene3D" id="1.10.8.60">
    <property type="match status" value="1"/>
</dbReference>
<feature type="domain" description="Sigma-54 factor interaction" evidence="6">
    <location>
        <begin position="145"/>
        <end position="374"/>
    </location>
</feature>
<sequence>MENKILIIDDETRLRSLLARLLKLEQYQVLEAENIRSGLKVLEENSDIEVVLMDVRLPDGNGVDTVQKIKQRYPCMEVLLLTAYGTIPDSVTAMKNGAFDYLVKGDDNDKIMTLVAKAAEKARLQFRIRELEQQVAGNLYALDQIQGQSPAILRAKDLARKVAHTDTTVLLIGETGTGKELFSQAIHRESNRRTKTFLAINCGAFSRELLESELFGHRAGAFTGALKDKKGLFEEANHGTLFLDEIGELSLDLQAKLLRVLESHEFIRVGDTKPTQVNVRIIAATNRDLLKESQEGHFRADLYYRLSVFQIELPSLRERLDDLPLLAQGLARTLSERLRIPFRSIDPAFLQQLSQHAWPGNIRELRNVIERALILTEDGILRADSLPFRESTPLDSFELSAVEQRHIRKVLQHTQGNKTEAARLLGIGLTTLYRKIEEYHLG</sequence>
<evidence type="ECO:0000313" key="8">
    <source>
        <dbReference type="EMBL" id="PQA53038.1"/>
    </source>
</evidence>
<evidence type="ECO:0000256" key="4">
    <source>
        <dbReference type="ARBA" id="ARBA00023163"/>
    </source>
</evidence>
<dbReference type="InterPro" id="IPR002197">
    <property type="entry name" value="HTH_Fis"/>
</dbReference>
<dbReference type="AlphaFoldDB" id="A0A2S7IER6"/>
<dbReference type="InterPro" id="IPR027417">
    <property type="entry name" value="P-loop_NTPase"/>
</dbReference>
<evidence type="ECO:0000259" key="6">
    <source>
        <dbReference type="PROSITE" id="PS50045"/>
    </source>
</evidence>
<proteinExistence type="predicted"/>
<dbReference type="Pfam" id="PF25601">
    <property type="entry name" value="AAA_lid_14"/>
    <property type="match status" value="1"/>
</dbReference>
<dbReference type="PANTHER" id="PTHR32071:SF121">
    <property type="entry name" value="SIGMA L-DEPENDENT TRANSCRIPTIONAL REGULATOR YQIR-RELATED"/>
    <property type="match status" value="1"/>
</dbReference>
<dbReference type="Gene3D" id="3.40.50.300">
    <property type="entry name" value="P-loop containing nucleotide triphosphate hydrolases"/>
    <property type="match status" value="1"/>
</dbReference>